<dbReference type="RefSeq" id="WP_182411743.1">
    <property type="nucleotide sequence ID" value="NZ_CP055153.1"/>
</dbReference>
<dbReference type="KEGG" id="add:HUW48_15130"/>
<dbReference type="Proteomes" id="UP000514509">
    <property type="component" value="Chromosome"/>
</dbReference>
<proteinExistence type="predicted"/>
<reference evidence="2 3" key="1">
    <citation type="submission" date="2020-06" db="EMBL/GenBank/DDBJ databases">
        <authorList>
            <person name="Hwang Y.J."/>
        </authorList>
    </citation>
    <scope>NUCLEOTIDE SEQUENCE [LARGE SCALE GENOMIC DNA]</scope>
    <source>
        <strain evidence="2 3">KUDC8001</strain>
    </source>
</reference>
<dbReference type="PROSITE" id="PS51257">
    <property type="entry name" value="PROKAR_LIPOPROTEIN"/>
    <property type="match status" value="1"/>
</dbReference>
<evidence type="ECO:0000313" key="3">
    <source>
        <dbReference type="Proteomes" id="UP000514509"/>
    </source>
</evidence>
<reference evidence="2 3" key="2">
    <citation type="submission" date="2020-08" db="EMBL/GenBank/DDBJ databases">
        <title>Adhaeribacter dokdonensis sp. nov., isolated from the rhizosphere of Elymus tsukushiensis, a plant native to the Dokdo Islands, Republic of Korea.</title>
        <authorList>
            <person name="Ghim S.Y."/>
        </authorList>
    </citation>
    <scope>NUCLEOTIDE SEQUENCE [LARGE SCALE GENOMIC DNA]</scope>
    <source>
        <strain evidence="2 3">KUDC8001</strain>
    </source>
</reference>
<evidence type="ECO:0000256" key="1">
    <source>
        <dbReference type="SAM" id="SignalP"/>
    </source>
</evidence>
<accession>A0A7L7L987</accession>
<evidence type="ECO:0000313" key="2">
    <source>
        <dbReference type="EMBL" id="QMU29284.1"/>
    </source>
</evidence>
<sequence>MKQLIFLSLLFLLAVIGSCEKAEDDFTPRSSSAQSPIEATSINSQSSTSTLAQESALQIINFNYGDVFYTINLDQVKGISREQFTQWLQGTRLAPAKKRLLPLLSHSATKYILLKNVKLRATGKLATVALIGVPNALSGHYASVITVINQPYILEGLPVKLCFVKKCSPYLQCINWIAVAREGSVCPSNQCDSNNPCTFDAAPPGTTIGFQSLKDAIAQFQP</sequence>
<organism evidence="2 3">
    <name type="scientific">Adhaeribacter radiodurans</name>
    <dbReference type="NCBI Taxonomy" id="2745197"/>
    <lineage>
        <taxon>Bacteria</taxon>
        <taxon>Pseudomonadati</taxon>
        <taxon>Bacteroidota</taxon>
        <taxon>Cytophagia</taxon>
        <taxon>Cytophagales</taxon>
        <taxon>Hymenobacteraceae</taxon>
        <taxon>Adhaeribacter</taxon>
    </lineage>
</organism>
<dbReference type="EMBL" id="CP055153">
    <property type="protein sequence ID" value="QMU29284.1"/>
    <property type="molecule type" value="Genomic_DNA"/>
</dbReference>
<feature type="chain" id="PRO_5029483377" evidence="1">
    <location>
        <begin position="23"/>
        <end position="222"/>
    </location>
</feature>
<keyword evidence="3" id="KW-1185">Reference proteome</keyword>
<gene>
    <name evidence="2" type="ORF">HUW48_15130</name>
</gene>
<name>A0A7L7L987_9BACT</name>
<protein>
    <submittedName>
        <fullName evidence="2">Uncharacterized protein</fullName>
    </submittedName>
</protein>
<dbReference type="AlphaFoldDB" id="A0A7L7L987"/>
<feature type="signal peptide" evidence="1">
    <location>
        <begin position="1"/>
        <end position="22"/>
    </location>
</feature>
<keyword evidence="1" id="KW-0732">Signal</keyword>